<evidence type="ECO:0000313" key="7">
    <source>
        <dbReference type="Proteomes" id="UP000306477"/>
    </source>
</evidence>
<dbReference type="RefSeq" id="WP_136378586.1">
    <property type="nucleotide sequence ID" value="NZ_SLUB01000006.1"/>
</dbReference>
<evidence type="ECO:0000256" key="3">
    <source>
        <dbReference type="ARBA" id="ARBA00023125"/>
    </source>
</evidence>
<dbReference type="PROSITE" id="PS50932">
    <property type="entry name" value="HTH_LACI_2"/>
    <property type="match status" value="1"/>
</dbReference>
<evidence type="ECO:0000256" key="2">
    <source>
        <dbReference type="ARBA" id="ARBA00023015"/>
    </source>
</evidence>
<dbReference type="SMART" id="SM00354">
    <property type="entry name" value="HTH_LACI"/>
    <property type="match status" value="1"/>
</dbReference>
<keyword evidence="7" id="KW-1185">Reference proteome</keyword>
<evidence type="ECO:0000256" key="1">
    <source>
        <dbReference type="ARBA" id="ARBA00022491"/>
    </source>
</evidence>
<dbReference type="Gene3D" id="3.40.50.2300">
    <property type="match status" value="2"/>
</dbReference>
<dbReference type="InterPro" id="IPR028082">
    <property type="entry name" value="Peripla_BP_I"/>
</dbReference>
<dbReference type="PANTHER" id="PTHR30146:SF148">
    <property type="entry name" value="HTH-TYPE TRANSCRIPTIONAL REPRESSOR PURR-RELATED"/>
    <property type="match status" value="1"/>
</dbReference>
<dbReference type="Proteomes" id="UP000306477">
    <property type="component" value="Unassembled WGS sequence"/>
</dbReference>
<keyword evidence="1" id="KW-0678">Repressor</keyword>
<organism evidence="6 7">
    <name type="scientific">Bacillus timonensis</name>
    <dbReference type="NCBI Taxonomy" id="1033734"/>
    <lineage>
        <taxon>Bacteria</taxon>
        <taxon>Bacillati</taxon>
        <taxon>Bacillota</taxon>
        <taxon>Bacilli</taxon>
        <taxon>Bacillales</taxon>
        <taxon>Bacillaceae</taxon>
        <taxon>Bacillus</taxon>
    </lineage>
</organism>
<name>A0A4S3PWV8_9BACI</name>
<accession>A0A4S3PWV8</accession>
<dbReference type="SUPFAM" id="SSF53822">
    <property type="entry name" value="Periplasmic binding protein-like I"/>
    <property type="match status" value="1"/>
</dbReference>
<dbReference type="GO" id="GO:0003700">
    <property type="term" value="F:DNA-binding transcription factor activity"/>
    <property type="evidence" value="ECO:0007669"/>
    <property type="project" value="TreeGrafter"/>
</dbReference>
<dbReference type="Pfam" id="PF00356">
    <property type="entry name" value="LacI"/>
    <property type="match status" value="1"/>
</dbReference>
<proteinExistence type="predicted"/>
<dbReference type="InterPro" id="IPR046335">
    <property type="entry name" value="LacI/GalR-like_sensor"/>
</dbReference>
<protein>
    <submittedName>
        <fullName evidence="6">LacI family DNA-binding transcriptional regulator</fullName>
    </submittedName>
</protein>
<dbReference type="CDD" id="cd01392">
    <property type="entry name" value="HTH_LacI"/>
    <property type="match status" value="1"/>
</dbReference>
<dbReference type="CDD" id="cd19974">
    <property type="entry name" value="PBP1_LacI-like"/>
    <property type="match status" value="1"/>
</dbReference>
<feature type="domain" description="HTH lacI-type" evidence="5">
    <location>
        <begin position="5"/>
        <end position="59"/>
    </location>
</feature>
<dbReference type="GO" id="GO:0000976">
    <property type="term" value="F:transcription cis-regulatory region binding"/>
    <property type="evidence" value="ECO:0007669"/>
    <property type="project" value="TreeGrafter"/>
</dbReference>
<dbReference type="Gene3D" id="1.10.260.40">
    <property type="entry name" value="lambda repressor-like DNA-binding domains"/>
    <property type="match status" value="1"/>
</dbReference>
<reference evidence="6 7" key="1">
    <citation type="journal article" date="2019" name="Indoor Air">
        <title>Impacts of indoor surface finishes on bacterial viability.</title>
        <authorList>
            <person name="Hu J."/>
            <person name="Maamar S.B."/>
            <person name="Glawe A.J."/>
            <person name="Gottel N."/>
            <person name="Gilbert J.A."/>
            <person name="Hartmann E.M."/>
        </authorList>
    </citation>
    <scope>NUCLEOTIDE SEQUENCE [LARGE SCALE GENOMIC DNA]</scope>
    <source>
        <strain evidence="6 7">AF060A6</strain>
    </source>
</reference>
<dbReference type="AlphaFoldDB" id="A0A4S3PWV8"/>
<comment type="caution">
    <text evidence="6">The sequence shown here is derived from an EMBL/GenBank/DDBJ whole genome shotgun (WGS) entry which is preliminary data.</text>
</comment>
<keyword evidence="4" id="KW-0804">Transcription</keyword>
<dbReference type="SUPFAM" id="SSF47413">
    <property type="entry name" value="lambda repressor-like DNA-binding domains"/>
    <property type="match status" value="1"/>
</dbReference>
<dbReference type="InterPro" id="IPR000843">
    <property type="entry name" value="HTH_LacI"/>
</dbReference>
<evidence type="ECO:0000259" key="5">
    <source>
        <dbReference type="PROSITE" id="PS50932"/>
    </source>
</evidence>
<evidence type="ECO:0000313" key="6">
    <source>
        <dbReference type="EMBL" id="THE13946.1"/>
    </source>
</evidence>
<keyword evidence="2" id="KW-0805">Transcription regulation</keyword>
<gene>
    <name evidence="6" type="ORF">E1I69_05415</name>
</gene>
<evidence type="ECO:0000256" key="4">
    <source>
        <dbReference type="ARBA" id="ARBA00023163"/>
    </source>
</evidence>
<dbReference type="InterPro" id="IPR010982">
    <property type="entry name" value="Lambda_DNA-bd_dom_sf"/>
</dbReference>
<dbReference type="OrthoDB" id="2026446at2"/>
<dbReference type="PANTHER" id="PTHR30146">
    <property type="entry name" value="LACI-RELATED TRANSCRIPTIONAL REPRESSOR"/>
    <property type="match status" value="1"/>
</dbReference>
<sequence>MNKKVTMQDIADYLNISKNSVSQALSGKPGVSDETRKQVQETANKLGYNYTPRQSNTISKMENIALIASDFALSQTSFFGKIYLSVQKEVKKKGMNLLIESISPKDAKELVLPYFIKSKSVQGIIILSHITTDYINEVISTGIPTILIDHHHPHIEADSILTNNRFGAYLAVEYMIKRNHKNIAFVGNAPFSPSYYERLQGYIMAHEDYHLPVKNKFILKDSPDQEDIVKQFIDNLEEMPTAWFCINDRLGYIVNNLLKERGYQVPEEVSVFSFDNGQLCQLSTPRISSVDIDLQQYGIKGVELLLWRMEHPNDPHQEIVISPRIVEGQSIGWNKSDVVALG</sequence>
<dbReference type="Pfam" id="PF13377">
    <property type="entry name" value="Peripla_BP_3"/>
    <property type="match status" value="1"/>
</dbReference>
<keyword evidence="3 6" id="KW-0238">DNA-binding</keyword>
<dbReference type="EMBL" id="SLUB01000006">
    <property type="protein sequence ID" value="THE13946.1"/>
    <property type="molecule type" value="Genomic_DNA"/>
</dbReference>